<evidence type="ECO:0000256" key="1">
    <source>
        <dbReference type="ARBA" id="ARBA00012513"/>
    </source>
</evidence>
<evidence type="ECO:0000256" key="5">
    <source>
        <dbReference type="ARBA" id="ARBA00022777"/>
    </source>
</evidence>
<dbReference type="SUPFAM" id="SSF56112">
    <property type="entry name" value="Protein kinase-like (PK-like)"/>
    <property type="match status" value="1"/>
</dbReference>
<evidence type="ECO:0000256" key="8">
    <source>
        <dbReference type="SAM" id="Phobius"/>
    </source>
</evidence>
<dbReference type="GO" id="GO:0004674">
    <property type="term" value="F:protein serine/threonine kinase activity"/>
    <property type="evidence" value="ECO:0007669"/>
    <property type="project" value="UniProtKB-KW"/>
</dbReference>
<feature type="region of interest" description="Disordered" evidence="7">
    <location>
        <begin position="257"/>
        <end position="284"/>
    </location>
</feature>
<dbReference type="GO" id="GO:0005524">
    <property type="term" value="F:ATP binding"/>
    <property type="evidence" value="ECO:0007669"/>
    <property type="project" value="UniProtKB-KW"/>
</dbReference>
<dbReference type="InterPro" id="IPR000719">
    <property type="entry name" value="Prot_kinase_dom"/>
</dbReference>
<evidence type="ECO:0000313" key="10">
    <source>
        <dbReference type="EMBL" id="RIX28860.1"/>
    </source>
</evidence>
<keyword evidence="5 10" id="KW-0418">Kinase</keyword>
<dbReference type="SMART" id="SM00220">
    <property type="entry name" value="S_TKc"/>
    <property type="match status" value="1"/>
</dbReference>
<dbReference type="OrthoDB" id="9762169at2"/>
<dbReference type="PANTHER" id="PTHR43289">
    <property type="entry name" value="MITOGEN-ACTIVATED PROTEIN KINASE KINASE KINASE 20-RELATED"/>
    <property type="match status" value="1"/>
</dbReference>
<name>A0A3A1TYL8_9MICO</name>
<dbReference type="Gene3D" id="3.30.200.20">
    <property type="entry name" value="Phosphorylase Kinase, domain 1"/>
    <property type="match status" value="1"/>
</dbReference>
<dbReference type="PROSITE" id="PS00108">
    <property type="entry name" value="PROTEIN_KINASE_ST"/>
    <property type="match status" value="1"/>
</dbReference>
<dbReference type="EC" id="2.7.11.1" evidence="1"/>
<organism evidence="10 11">
    <name type="scientific">Amnibacterium setariae</name>
    <dbReference type="NCBI Taxonomy" id="2306585"/>
    <lineage>
        <taxon>Bacteria</taxon>
        <taxon>Bacillati</taxon>
        <taxon>Actinomycetota</taxon>
        <taxon>Actinomycetes</taxon>
        <taxon>Micrococcales</taxon>
        <taxon>Microbacteriaceae</taxon>
        <taxon>Amnibacterium</taxon>
    </lineage>
</organism>
<dbReference type="PANTHER" id="PTHR43289:SF6">
    <property type="entry name" value="SERINE_THREONINE-PROTEIN KINASE NEKL-3"/>
    <property type="match status" value="1"/>
</dbReference>
<feature type="region of interest" description="Disordered" evidence="7">
    <location>
        <begin position="301"/>
        <end position="354"/>
    </location>
</feature>
<evidence type="ECO:0000256" key="7">
    <source>
        <dbReference type="SAM" id="MobiDB-lite"/>
    </source>
</evidence>
<evidence type="ECO:0000259" key="9">
    <source>
        <dbReference type="PROSITE" id="PS50011"/>
    </source>
</evidence>
<evidence type="ECO:0000256" key="2">
    <source>
        <dbReference type="ARBA" id="ARBA00022527"/>
    </source>
</evidence>
<gene>
    <name evidence="10" type="ORF">D1781_09815</name>
</gene>
<dbReference type="InterPro" id="IPR011009">
    <property type="entry name" value="Kinase-like_dom_sf"/>
</dbReference>
<dbReference type="AlphaFoldDB" id="A0A3A1TYL8"/>
<dbReference type="PROSITE" id="PS50011">
    <property type="entry name" value="PROTEIN_KINASE_DOM"/>
    <property type="match status" value="1"/>
</dbReference>
<dbReference type="Proteomes" id="UP000265742">
    <property type="component" value="Unassembled WGS sequence"/>
</dbReference>
<keyword evidence="8" id="KW-0472">Membrane</keyword>
<accession>A0A3A1TYL8</accession>
<feature type="compositionally biased region" description="Acidic residues" evidence="7">
    <location>
        <begin position="267"/>
        <end position="278"/>
    </location>
</feature>
<evidence type="ECO:0000256" key="4">
    <source>
        <dbReference type="ARBA" id="ARBA00022741"/>
    </source>
</evidence>
<feature type="region of interest" description="Disordered" evidence="7">
    <location>
        <begin position="388"/>
        <end position="455"/>
    </location>
</feature>
<protein>
    <recommendedName>
        <fullName evidence="1">non-specific serine/threonine protein kinase</fullName>
        <ecNumber evidence="1">2.7.11.1</ecNumber>
    </recommendedName>
</protein>
<dbReference type="CDD" id="cd14014">
    <property type="entry name" value="STKc_PknB_like"/>
    <property type="match status" value="1"/>
</dbReference>
<sequence length="559" mass="57420">MGVVWEARDELLQRTVAVKQLRLIAGFSEEEAELAKQRAMREARITARLHHPHAVPVFDAVEHDGEPCLVMQYVPSEPLSALIRRRAPLPAGEVARIGAEVASALAAAHALGIVHRDVKPGNILIADADGTALLSDFGISHATGDATLTSTGFVHGTPAYLAPEVARGEDSTPASDVFSLGSTLYAASEGRAPFGEEPNSIAVLHRVASGGFQAPKESGPLGPLLLQMMASDPADRPTMAQVARRLAAVQAEADDVPVPTLPLVSDAEPDVDAEDDPDQPTAWVPVPEEHTATLVVEPAAASTAGAPTRPAPTVTAPEPLAPAAAEPVAAEPAAPEPVLAGPPPAELGPEDEEARPRRRRGLAVLIAAVAVVLVALGGFGLLRAVQSGDGPAPTRSAPAAAATRTPAASPSRAPSSAAPSPSVTASPSATPSPTSTPSSPSSSPTPTATSAPAAGAATPVAAIRRYYSLVPGNTAAAWQLLTAGYQQNHAGGRASYDEFWRPVRSISATDVRSIGSDAVEATLTYRRSDGSVTVEDTTFRLVRDGGVLKIADSDVVSSR</sequence>
<keyword evidence="2 10" id="KW-0723">Serine/threonine-protein kinase</keyword>
<feature type="compositionally biased region" description="Low complexity" evidence="7">
    <location>
        <begin position="301"/>
        <end position="339"/>
    </location>
</feature>
<dbReference type="Pfam" id="PF00069">
    <property type="entry name" value="Pkinase"/>
    <property type="match status" value="1"/>
</dbReference>
<keyword evidence="8" id="KW-1133">Transmembrane helix</keyword>
<evidence type="ECO:0000256" key="6">
    <source>
        <dbReference type="ARBA" id="ARBA00022840"/>
    </source>
</evidence>
<dbReference type="EMBL" id="QXTG01000002">
    <property type="protein sequence ID" value="RIX28860.1"/>
    <property type="molecule type" value="Genomic_DNA"/>
</dbReference>
<dbReference type="InterPro" id="IPR008271">
    <property type="entry name" value="Ser/Thr_kinase_AS"/>
</dbReference>
<reference evidence="11" key="1">
    <citation type="submission" date="2018-09" db="EMBL/GenBank/DDBJ databases">
        <authorList>
            <person name="Kim I."/>
        </authorList>
    </citation>
    <scope>NUCLEOTIDE SEQUENCE [LARGE SCALE GENOMIC DNA]</scope>
    <source>
        <strain evidence="11">DD4a</strain>
    </source>
</reference>
<evidence type="ECO:0000313" key="11">
    <source>
        <dbReference type="Proteomes" id="UP000265742"/>
    </source>
</evidence>
<feature type="transmembrane region" description="Helical" evidence="8">
    <location>
        <begin position="362"/>
        <end position="382"/>
    </location>
</feature>
<keyword evidence="4" id="KW-0547">Nucleotide-binding</keyword>
<keyword evidence="6" id="KW-0067">ATP-binding</keyword>
<keyword evidence="11" id="KW-1185">Reference proteome</keyword>
<comment type="caution">
    <text evidence="10">The sequence shown here is derived from an EMBL/GenBank/DDBJ whole genome shotgun (WGS) entry which is preliminary data.</text>
</comment>
<dbReference type="Gene3D" id="1.10.510.10">
    <property type="entry name" value="Transferase(Phosphotransferase) domain 1"/>
    <property type="match status" value="1"/>
</dbReference>
<feature type="domain" description="Protein kinase" evidence="9">
    <location>
        <begin position="1"/>
        <end position="249"/>
    </location>
</feature>
<keyword evidence="8" id="KW-0812">Transmembrane</keyword>
<keyword evidence="3" id="KW-0808">Transferase</keyword>
<proteinExistence type="predicted"/>
<evidence type="ECO:0000256" key="3">
    <source>
        <dbReference type="ARBA" id="ARBA00022679"/>
    </source>
</evidence>